<feature type="chain" id="PRO_5029746456" description="DUF4232 domain-containing protein" evidence="2">
    <location>
        <begin position="21"/>
        <end position="167"/>
    </location>
</feature>
<reference evidence="4 5" key="1">
    <citation type="journal article" date="2019" name="Emerg. Microbes Infect.">
        <title>Comprehensive subspecies identification of 175 nontuberculous mycobacteria species based on 7547 genomic profiles.</title>
        <authorList>
            <person name="Matsumoto Y."/>
            <person name="Kinjo T."/>
            <person name="Motooka D."/>
            <person name="Nabeya D."/>
            <person name="Jung N."/>
            <person name="Uechi K."/>
            <person name="Horii T."/>
            <person name="Iida T."/>
            <person name="Fujita J."/>
            <person name="Nakamura S."/>
        </authorList>
    </citation>
    <scope>NUCLEOTIDE SEQUENCE [LARGE SCALE GENOMIC DNA]</scope>
    <source>
        <strain evidence="4 5">JCM 12404</strain>
    </source>
</reference>
<gene>
    <name evidence="4" type="ORF">MCOO_17540</name>
</gene>
<evidence type="ECO:0000313" key="5">
    <source>
        <dbReference type="Proteomes" id="UP000465866"/>
    </source>
</evidence>
<sequence length="167" mass="16244">MAAALVVATSTLVLPASAHAGGPPNNGDGGGGGSAAVTPGSCADGDLAVTNGPIESANTLRRVVVSFKNTSSNMCMLVGYPDANLVTAAGGVLVHVEPEPANAAHVLHLNPGDVATSAVQASALDINGSGNPCPREGTLVVTAPKGSVAHTLPIALPICHATISSVD</sequence>
<feature type="signal peptide" evidence="2">
    <location>
        <begin position="1"/>
        <end position="20"/>
    </location>
</feature>
<evidence type="ECO:0000256" key="2">
    <source>
        <dbReference type="SAM" id="SignalP"/>
    </source>
</evidence>
<dbReference type="EMBL" id="AP022569">
    <property type="protein sequence ID" value="BBX45739.1"/>
    <property type="molecule type" value="Genomic_DNA"/>
</dbReference>
<keyword evidence="2" id="KW-0732">Signal</keyword>
<evidence type="ECO:0000313" key="4">
    <source>
        <dbReference type="EMBL" id="BBX45739.1"/>
    </source>
</evidence>
<organism evidence="4 5">
    <name type="scientific">Mycobacterium cookii</name>
    <dbReference type="NCBI Taxonomy" id="1775"/>
    <lineage>
        <taxon>Bacteria</taxon>
        <taxon>Bacillati</taxon>
        <taxon>Actinomycetota</taxon>
        <taxon>Actinomycetes</taxon>
        <taxon>Mycobacteriales</taxon>
        <taxon>Mycobacteriaceae</taxon>
        <taxon>Mycobacterium</taxon>
    </lineage>
</organism>
<dbReference type="InterPro" id="IPR025326">
    <property type="entry name" value="DUF4232"/>
</dbReference>
<evidence type="ECO:0000259" key="3">
    <source>
        <dbReference type="Pfam" id="PF14016"/>
    </source>
</evidence>
<dbReference type="Proteomes" id="UP000465866">
    <property type="component" value="Chromosome"/>
</dbReference>
<keyword evidence="5" id="KW-1185">Reference proteome</keyword>
<name>A0A7I7KVK8_9MYCO</name>
<protein>
    <recommendedName>
        <fullName evidence="3">DUF4232 domain-containing protein</fullName>
    </recommendedName>
</protein>
<dbReference type="Pfam" id="PF14016">
    <property type="entry name" value="DUF4232"/>
    <property type="match status" value="1"/>
</dbReference>
<dbReference type="KEGG" id="mcoo:MCOO_17540"/>
<feature type="compositionally biased region" description="Low complexity" evidence="1">
    <location>
        <begin position="16"/>
        <end position="26"/>
    </location>
</feature>
<accession>A0A7I7KVK8</accession>
<feature type="region of interest" description="Disordered" evidence="1">
    <location>
        <begin position="16"/>
        <end position="37"/>
    </location>
</feature>
<dbReference type="AlphaFoldDB" id="A0A7I7KVK8"/>
<feature type="domain" description="DUF4232" evidence="3">
    <location>
        <begin position="42"/>
        <end position="153"/>
    </location>
</feature>
<evidence type="ECO:0000256" key="1">
    <source>
        <dbReference type="SAM" id="MobiDB-lite"/>
    </source>
</evidence>
<proteinExistence type="predicted"/>